<feature type="chain" id="PRO_5014902079" evidence="1">
    <location>
        <begin position="18"/>
        <end position="170"/>
    </location>
</feature>
<reference evidence="2" key="1">
    <citation type="submission" date="2018-01" db="EMBL/GenBank/DDBJ databases">
        <title>An insight into the sialome of Amazonian anophelines.</title>
        <authorList>
            <person name="Ribeiro J.M."/>
            <person name="Scarpassa V."/>
            <person name="Calvo E."/>
        </authorList>
    </citation>
    <scope>NUCLEOTIDE SEQUENCE</scope>
</reference>
<protein>
    <submittedName>
        <fullName evidence="2">Putative secreted protein</fullName>
    </submittedName>
</protein>
<evidence type="ECO:0000256" key="1">
    <source>
        <dbReference type="SAM" id="SignalP"/>
    </source>
</evidence>
<accession>A0A2M4DK40</accession>
<sequence length="170" mass="19023">MCAVIIVIVAAVHWPMAKRNNPRSQPTVLWSIGFLEIATQPLILIDQRLQTIVHEIIYFGRKPDKVNRSQIEAVHHILRPSWHAKTGTVVGEIVFLLVIASTNHVRCVGGDRLNLVHELIAHPGILRIHIIRKVSDVYDRIIHVALCVLLQPSHRLGILVAHITEDGEGG</sequence>
<organism evidence="2">
    <name type="scientific">Anopheles darlingi</name>
    <name type="common">Mosquito</name>
    <dbReference type="NCBI Taxonomy" id="43151"/>
    <lineage>
        <taxon>Eukaryota</taxon>
        <taxon>Metazoa</taxon>
        <taxon>Ecdysozoa</taxon>
        <taxon>Arthropoda</taxon>
        <taxon>Hexapoda</taxon>
        <taxon>Insecta</taxon>
        <taxon>Pterygota</taxon>
        <taxon>Neoptera</taxon>
        <taxon>Endopterygota</taxon>
        <taxon>Diptera</taxon>
        <taxon>Nematocera</taxon>
        <taxon>Culicoidea</taxon>
        <taxon>Culicidae</taxon>
        <taxon>Anophelinae</taxon>
        <taxon>Anopheles</taxon>
    </lineage>
</organism>
<evidence type="ECO:0000313" key="2">
    <source>
        <dbReference type="EMBL" id="MBW77894.1"/>
    </source>
</evidence>
<proteinExistence type="predicted"/>
<keyword evidence="1" id="KW-0732">Signal</keyword>
<dbReference type="AlphaFoldDB" id="A0A2M4DK40"/>
<feature type="signal peptide" evidence="1">
    <location>
        <begin position="1"/>
        <end position="17"/>
    </location>
</feature>
<name>A0A2M4DK40_ANODA</name>
<dbReference type="EMBL" id="GGFL01013716">
    <property type="protein sequence ID" value="MBW77894.1"/>
    <property type="molecule type" value="Transcribed_RNA"/>
</dbReference>